<gene>
    <name evidence="6" type="ORF">BP5553_00793</name>
</gene>
<evidence type="ECO:0000256" key="4">
    <source>
        <dbReference type="SAM" id="MobiDB-lite"/>
    </source>
</evidence>
<feature type="compositionally biased region" description="Basic and acidic residues" evidence="4">
    <location>
        <begin position="1"/>
        <end position="10"/>
    </location>
</feature>
<feature type="compositionally biased region" description="Polar residues" evidence="4">
    <location>
        <begin position="395"/>
        <end position="408"/>
    </location>
</feature>
<dbReference type="GO" id="GO:0005737">
    <property type="term" value="C:cytoplasm"/>
    <property type="evidence" value="ECO:0007669"/>
    <property type="project" value="UniProtKB-SubCell"/>
</dbReference>
<feature type="coiled-coil region" evidence="3">
    <location>
        <begin position="147"/>
        <end position="212"/>
    </location>
</feature>
<feature type="domain" description="Centrosomin N-terminal motif 1" evidence="5">
    <location>
        <begin position="119"/>
        <end position="188"/>
    </location>
</feature>
<dbReference type="GO" id="GO:0005815">
    <property type="term" value="C:microtubule organizing center"/>
    <property type="evidence" value="ECO:0007669"/>
    <property type="project" value="InterPro"/>
</dbReference>
<evidence type="ECO:0000313" key="6">
    <source>
        <dbReference type="EMBL" id="RDL40814.1"/>
    </source>
</evidence>
<feature type="region of interest" description="Disordered" evidence="4">
    <location>
        <begin position="1"/>
        <end position="63"/>
    </location>
</feature>
<feature type="region of interest" description="Disordered" evidence="4">
    <location>
        <begin position="479"/>
        <end position="509"/>
    </location>
</feature>
<feature type="compositionally biased region" description="Low complexity" evidence="4">
    <location>
        <begin position="14"/>
        <end position="32"/>
    </location>
</feature>
<keyword evidence="3" id="KW-0175">Coiled coil</keyword>
<dbReference type="RefSeq" id="XP_031873470.1">
    <property type="nucleotide sequence ID" value="XM_032009416.1"/>
</dbReference>
<dbReference type="Pfam" id="PF07989">
    <property type="entry name" value="Cnn_1N"/>
    <property type="match status" value="1"/>
</dbReference>
<evidence type="ECO:0000256" key="1">
    <source>
        <dbReference type="ARBA" id="ARBA00004496"/>
    </source>
</evidence>
<name>A0A370TZ77_9HELO</name>
<comment type="subcellular location">
    <subcellularLocation>
        <location evidence="1">Cytoplasm</location>
    </subcellularLocation>
</comment>
<evidence type="ECO:0000256" key="3">
    <source>
        <dbReference type="SAM" id="Coils"/>
    </source>
</evidence>
<keyword evidence="7" id="KW-1185">Reference proteome</keyword>
<feature type="compositionally biased region" description="Basic and acidic residues" evidence="4">
    <location>
        <begin position="567"/>
        <end position="589"/>
    </location>
</feature>
<feature type="compositionally biased region" description="Basic and acidic residues" evidence="4">
    <location>
        <begin position="496"/>
        <end position="505"/>
    </location>
</feature>
<feature type="compositionally biased region" description="Polar residues" evidence="4">
    <location>
        <begin position="664"/>
        <end position="680"/>
    </location>
</feature>
<dbReference type="InterPro" id="IPR012943">
    <property type="entry name" value="Cnn_1N"/>
</dbReference>
<dbReference type="OrthoDB" id="10251744at2759"/>
<accession>A0A370TZ77</accession>
<keyword evidence="2" id="KW-0963">Cytoplasm</keyword>
<comment type="caution">
    <text evidence="6">The sequence shown here is derived from an EMBL/GenBank/DDBJ whole genome shotgun (WGS) entry which is preliminary data.</text>
</comment>
<proteinExistence type="predicted"/>
<reference evidence="6 7" key="1">
    <citation type="journal article" date="2018" name="IMA Fungus">
        <title>IMA Genome-F 9: Draft genome sequence of Annulohypoxylon stygium, Aspergillus mulundensis, Berkeleyomyces basicola (syn. Thielaviopsis basicola), Ceratocystis smalleyi, two Cercospora beticola strains, Coleophoma cylindrospora, Fusarium fracticaudum, Phialophora cf. hyalina, and Morchella septimelata.</title>
        <authorList>
            <person name="Wingfield B.D."/>
            <person name="Bills G.F."/>
            <person name="Dong Y."/>
            <person name="Huang W."/>
            <person name="Nel W.J."/>
            <person name="Swalarsk-Parry B.S."/>
            <person name="Vaghefi N."/>
            <person name="Wilken P.M."/>
            <person name="An Z."/>
            <person name="de Beer Z.W."/>
            <person name="De Vos L."/>
            <person name="Chen L."/>
            <person name="Duong T.A."/>
            <person name="Gao Y."/>
            <person name="Hammerbacher A."/>
            <person name="Kikkert J.R."/>
            <person name="Li Y."/>
            <person name="Li H."/>
            <person name="Li K."/>
            <person name="Li Q."/>
            <person name="Liu X."/>
            <person name="Ma X."/>
            <person name="Naidoo K."/>
            <person name="Pethybridge S.J."/>
            <person name="Sun J."/>
            <person name="Steenkamp E.T."/>
            <person name="van der Nest M.A."/>
            <person name="van Wyk S."/>
            <person name="Wingfield M.J."/>
            <person name="Xiong C."/>
            <person name="Yue Q."/>
            <person name="Zhang X."/>
        </authorList>
    </citation>
    <scope>NUCLEOTIDE SEQUENCE [LARGE SCALE GENOMIC DNA]</scope>
    <source>
        <strain evidence="6 7">BP 5553</strain>
    </source>
</reference>
<dbReference type="GeneID" id="43593642"/>
<dbReference type="AlphaFoldDB" id="A0A370TZ77"/>
<evidence type="ECO:0000256" key="2">
    <source>
        <dbReference type="ARBA" id="ARBA00022490"/>
    </source>
</evidence>
<feature type="region of interest" description="Disordered" evidence="4">
    <location>
        <begin position="395"/>
        <end position="444"/>
    </location>
</feature>
<feature type="region of interest" description="Disordered" evidence="4">
    <location>
        <begin position="560"/>
        <end position="769"/>
    </location>
</feature>
<dbReference type="EMBL" id="NPIC01000001">
    <property type="protein sequence ID" value="RDL40814.1"/>
    <property type="molecule type" value="Genomic_DNA"/>
</dbReference>
<feature type="region of interest" description="Disordered" evidence="4">
    <location>
        <begin position="220"/>
        <end position="248"/>
    </location>
</feature>
<protein>
    <recommendedName>
        <fullName evidence="5">Centrosomin N-terminal motif 1 domain-containing protein</fullName>
    </recommendedName>
</protein>
<evidence type="ECO:0000259" key="5">
    <source>
        <dbReference type="Pfam" id="PF07989"/>
    </source>
</evidence>
<organism evidence="6 7">
    <name type="scientific">Venustampulla echinocandica</name>
    <dbReference type="NCBI Taxonomy" id="2656787"/>
    <lineage>
        <taxon>Eukaryota</taxon>
        <taxon>Fungi</taxon>
        <taxon>Dikarya</taxon>
        <taxon>Ascomycota</taxon>
        <taxon>Pezizomycotina</taxon>
        <taxon>Leotiomycetes</taxon>
        <taxon>Helotiales</taxon>
        <taxon>Pleuroascaceae</taxon>
        <taxon>Venustampulla</taxon>
    </lineage>
</organism>
<dbReference type="Proteomes" id="UP000254866">
    <property type="component" value="Unassembled WGS sequence"/>
</dbReference>
<feature type="compositionally biased region" description="Polar residues" evidence="4">
    <location>
        <begin position="42"/>
        <end position="60"/>
    </location>
</feature>
<evidence type="ECO:0000313" key="7">
    <source>
        <dbReference type="Proteomes" id="UP000254866"/>
    </source>
</evidence>
<feature type="region of interest" description="Disordered" evidence="4">
    <location>
        <begin position="80"/>
        <end position="111"/>
    </location>
</feature>
<feature type="compositionally biased region" description="Basic and acidic residues" evidence="4">
    <location>
        <begin position="412"/>
        <end position="431"/>
    </location>
</feature>
<sequence length="769" mass="84749">MEDSSQDSRRSRSTRPGSSSSSNTRMTPASSSNGSVAHLPLRSTTSTGSRVPSSAGSSLLQDRLRERKVESARLMRRGSIDTSVLGERGGQSSPITATMARDERRPISGNVATGKGMGVKQIEEQVSTLHKQNFDLKLELFHRRQRQETLEAQLDAAEKKIEEQVELQEVNEQLLAELEKRDHAVEEAVGIIVTLEDKVDRLMKEREGVKAIEADFESTYFRPGQDDDIPSSPPQLDDLKPTRSSNSVVRMPSFLSEQSEGAEALRSLYLPANHGHSDVTLPTLVGDGMDSPRLSTLSESSFVSIYGEKPLLLEVSDQEEESESPPPERKHRASVAVEKWIDERPVPAVTPARPSARSMGMKSQYRSINDVLQSPLQKLERLKHTLATQNHSLISAGSQLPGPTQTAKVQRKSKETLRRAVRDQTSFERHQTLPPTPDTFSSDTLKHLENSRDEVPRGQRGSENQTFLNNTAVFQSFHPSRSDVSVRPRSAGETVTSRRDGHGWDTETQDDFSDIASIASSASKYNPPSYRHPQRVMTPDLFTFGGTEEWGRDVMLSGPSYFPSLPSDRHRSVQRSIRTEYPRSDDTITPRRSRMKNEQNNSSQHGTPVEMSKPYPPDRRSSLTATTKLKGQPNPPSQSPTTNSPLKDKDSRISRLSGRIFGRSESSPSSPATKTDTTKAPSYVDDGMDVGASATPPPIKRTRPSHRPVSAGVGSGNRSQSFRYDVPADEDPTRNNASTAEVDGGDAKAAPVGGKKWFGIGRAGSIRRN</sequence>
<dbReference type="STRING" id="2656787.A0A370TZ77"/>